<comment type="subcellular location">
    <subcellularLocation>
        <location evidence="1">Mitochondrion</location>
    </subcellularLocation>
</comment>
<evidence type="ECO:0000256" key="5">
    <source>
        <dbReference type="ARBA" id="ARBA00023128"/>
    </source>
</evidence>
<dbReference type="AlphaFoldDB" id="A0A370TRZ5"/>
<keyword evidence="4" id="KW-0809">Transit peptide</keyword>
<dbReference type="EMBL" id="NPIC01000002">
    <property type="protein sequence ID" value="RDL38309.1"/>
    <property type="molecule type" value="Genomic_DNA"/>
</dbReference>
<evidence type="ECO:0000313" key="9">
    <source>
        <dbReference type="EMBL" id="RDL38309.1"/>
    </source>
</evidence>
<evidence type="ECO:0000313" key="10">
    <source>
        <dbReference type="Proteomes" id="UP000254866"/>
    </source>
</evidence>
<gene>
    <name evidence="9" type="ORF">BP5553_02649</name>
</gene>
<dbReference type="GeneID" id="43595498"/>
<dbReference type="Gene3D" id="3.90.1200.10">
    <property type="match status" value="1"/>
</dbReference>
<dbReference type="SUPFAM" id="SSF56112">
    <property type="entry name" value="Protein kinase-like (PK-like)"/>
    <property type="match status" value="1"/>
</dbReference>
<organism evidence="9 10">
    <name type="scientific">Venustampulla echinocandica</name>
    <dbReference type="NCBI Taxonomy" id="2656787"/>
    <lineage>
        <taxon>Eukaryota</taxon>
        <taxon>Fungi</taxon>
        <taxon>Dikarya</taxon>
        <taxon>Ascomycota</taxon>
        <taxon>Pezizomycotina</taxon>
        <taxon>Leotiomycetes</taxon>
        <taxon>Helotiales</taxon>
        <taxon>Pleuroascaceae</taxon>
        <taxon>Venustampulla</taxon>
    </lineage>
</organism>
<dbReference type="PANTHER" id="PTHR36091:SF1">
    <property type="entry name" value="ALTERED INHERITANCE OF MITOCHONDRIA PROTEIN 9, MITOCHONDRIAL"/>
    <property type="match status" value="1"/>
</dbReference>
<dbReference type="RefSeq" id="XP_031870965.1">
    <property type="nucleotide sequence ID" value="XM_032011272.1"/>
</dbReference>
<evidence type="ECO:0000256" key="1">
    <source>
        <dbReference type="ARBA" id="ARBA00004173"/>
    </source>
</evidence>
<dbReference type="Proteomes" id="UP000254866">
    <property type="component" value="Unassembled WGS sequence"/>
</dbReference>
<evidence type="ECO:0000256" key="7">
    <source>
        <dbReference type="SAM" id="MobiDB-lite"/>
    </source>
</evidence>
<accession>A0A370TRZ5</accession>
<keyword evidence="5" id="KW-0496">Mitochondrion</keyword>
<comment type="caution">
    <text evidence="9">The sequence shown here is derived from an EMBL/GenBank/DDBJ whole genome shotgun (WGS) entry which is preliminary data.</text>
</comment>
<dbReference type="InterPro" id="IPR051035">
    <property type="entry name" value="Mito_inheritance_9"/>
</dbReference>
<feature type="region of interest" description="Disordered" evidence="7">
    <location>
        <begin position="118"/>
        <end position="142"/>
    </location>
</feature>
<keyword evidence="10" id="KW-1185">Reference proteome</keyword>
<proteinExistence type="inferred from homology"/>
<reference evidence="9 10" key="1">
    <citation type="journal article" date="2018" name="IMA Fungus">
        <title>IMA Genome-F 9: Draft genome sequence of Annulohypoxylon stygium, Aspergillus mulundensis, Berkeleyomyces basicola (syn. Thielaviopsis basicola), Ceratocystis smalleyi, two Cercospora beticola strains, Coleophoma cylindrospora, Fusarium fracticaudum, Phialophora cf. hyalina, and Morchella septimelata.</title>
        <authorList>
            <person name="Wingfield B.D."/>
            <person name="Bills G.F."/>
            <person name="Dong Y."/>
            <person name="Huang W."/>
            <person name="Nel W.J."/>
            <person name="Swalarsk-Parry B.S."/>
            <person name="Vaghefi N."/>
            <person name="Wilken P.M."/>
            <person name="An Z."/>
            <person name="de Beer Z.W."/>
            <person name="De Vos L."/>
            <person name="Chen L."/>
            <person name="Duong T.A."/>
            <person name="Gao Y."/>
            <person name="Hammerbacher A."/>
            <person name="Kikkert J.R."/>
            <person name="Li Y."/>
            <person name="Li H."/>
            <person name="Li K."/>
            <person name="Li Q."/>
            <person name="Liu X."/>
            <person name="Ma X."/>
            <person name="Naidoo K."/>
            <person name="Pethybridge S.J."/>
            <person name="Sun J."/>
            <person name="Steenkamp E.T."/>
            <person name="van der Nest M.A."/>
            <person name="van Wyk S."/>
            <person name="Wingfield M.J."/>
            <person name="Xiong C."/>
            <person name="Yue Q."/>
            <person name="Zhang X."/>
        </authorList>
    </citation>
    <scope>NUCLEOTIDE SEQUENCE [LARGE SCALE GENOMIC DNA]</scope>
    <source>
        <strain evidence="9 10">BP 5553</strain>
    </source>
</reference>
<dbReference type="OrthoDB" id="2831558at2759"/>
<evidence type="ECO:0000256" key="6">
    <source>
        <dbReference type="ARBA" id="ARBA00031849"/>
    </source>
</evidence>
<dbReference type="InterPro" id="IPR002575">
    <property type="entry name" value="Aminoglycoside_PTrfase"/>
</dbReference>
<dbReference type="GO" id="GO:0005739">
    <property type="term" value="C:mitochondrion"/>
    <property type="evidence" value="ECO:0007669"/>
    <property type="project" value="UniProtKB-SubCell"/>
</dbReference>
<name>A0A370TRZ5_9HELO</name>
<feature type="compositionally biased region" description="Acidic residues" evidence="7">
    <location>
        <begin position="126"/>
        <end position="140"/>
    </location>
</feature>
<dbReference type="STRING" id="2656787.A0A370TRZ5"/>
<dbReference type="InterPro" id="IPR011009">
    <property type="entry name" value="Kinase-like_dom_sf"/>
</dbReference>
<dbReference type="Pfam" id="PF01636">
    <property type="entry name" value="APH"/>
    <property type="match status" value="1"/>
</dbReference>
<evidence type="ECO:0000256" key="3">
    <source>
        <dbReference type="ARBA" id="ARBA00016197"/>
    </source>
</evidence>
<evidence type="ECO:0000259" key="8">
    <source>
        <dbReference type="Pfam" id="PF01636"/>
    </source>
</evidence>
<feature type="domain" description="Aminoglycoside phosphotransferase" evidence="8">
    <location>
        <begin position="52"/>
        <end position="107"/>
    </location>
</feature>
<protein>
    <recommendedName>
        <fullName evidence="3">Altered inheritance of mitochondria protein 9, mitochondrial</fullName>
    </recommendedName>
    <alternativeName>
        <fullName evidence="6">Found in mitochondrial proteome protein 29</fullName>
    </alternativeName>
</protein>
<sequence length="298" mass="34067">MDGIGRGPWSNPLAYMASVGINERLWARTHAVPRTNPYYPTDQAQSPESYVSLLDRYLQLIPYMAPAPAPTTLSHPDLHQDNIFVDPDTEEITCIIDWQSASVSEPYFQRSYPQILTPVESTAKDNDDDGKDGTESDPDVDNFLKRLPRLTNHYQTLTKQRNPQRWALMHDQNRYFLTKVVSSIPGSWTRDNGFGLCHDLVTATIDWEEVAPTGMPCPLYFTDEELTCHNRDLKVVADLAQVLEQLEQGGIIPDGGKVRADDYERALDASRSVKEWFVTRVESERERDFNSKVWPYRT</sequence>
<evidence type="ECO:0000256" key="4">
    <source>
        <dbReference type="ARBA" id="ARBA00022946"/>
    </source>
</evidence>
<comment type="similarity">
    <text evidence="2">Belongs to the AIM9 family.</text>
</comment>
<dbReference type="PANTHER" id="PTHR36091">
    <property type="entry name" value="ALTERED INHERITANCE OF MITOCHONDRIA PROTEIN 9, MITOCHONDRIAL"/>
    <property type="match status" value="1"/>
</dbReference>
<evidence type="ECO:0000256" key="2">
    <source>
        <dbReference type="ARBA" id="ARBA00005543"/>
    </source>
</evidence>